<dbReference type="PANTHER" id="PTHR11236:SF48">
    <property type="entry name" value="ISOCHORISMATE SYNTHASE MENF"/>
    <property type="match status" value="1"/>
</dbReference>
<keyword evidence="7 15" id="KW-0028">Amino-acid biosynthesis</keyword>
<dbReference type="Pfam" id="PF00425">
    <property type="entry name" value="Chorismate_bind"/>
    <property type="match status" value="1"/>
</dbReference>
<dbReference type="EC" id="4.1.3.27" evidence="5 15"/>
<organism evidence="18 19">
    <name type="scientific">Salibacterium lacus</name>
    <dbReference type="NCBI Taxonomy" id="1898109"/>
    <lineage>
        <taxon>Bacteria</taxon>
        <taxon>Bacillati</taxon>
        <taxon>Bacillota</taxon>
        <taxon>Bacilli</taxon>
        <taxon>Bacillales</taxon>
        <taxon>Bacillaceae</taxon>
    </lineage>
</organism>
<evidence type="ECO:0000259" key="17">
    <source>
        <dbReference type="Pfam" id="PF04715"/>
    </source>
</evidence>
<keyword evidence="12 15" id="KW-0456">Lyase</keyword>
<dbReference type="SUPFAM" id="SSF56322">
    <property type="entry name" value="ADC synthase"/>
    <property type="match status" value="1"/>
</dbReference>
<dbReference type="InterPro" id="IPR015890">
    <property type="entry name" value="Chorismate_C"/>
</dbReference>
<dbReference type="Proteomes" id="UP001597520">
    <property type="component" value="Unassembled WGS sequence"/>
</dbReference>
<dbReference type="InterPro" id="IPR005801">
    <property type="entry name" value="ADC_synthase"/>
</dbReference>
<evidence type="ECO:0000256" key="12">
    <source>
        <dbReference type="ARBA" id="ARBA00023239"/>
    </source>
</evidence>
<evidence type="ECO:0000256" key="3">
    <source>
        <dbReference type="ARBA" id="ARBA00009562"/>
    </source>
</evidence>
<evidence type="ECO:0000256" key="5">
    <source>
        <dbReference type="ARBA" id="ARBA00012266"/>
    </source>
</evidence>
<evidence type="ECO:0000256" key="15">
    <source>
        <dbReference type="RuleBase" id="RU364045"/>
    </source>
</evidence>
<dbReference type="EMBL" id="JBHUML010000002">
    <property type="protein sequence ID" value="MFD2704445.1"/>
    <property type="molecule type" value="Genomic_DNA"/>
</dbReference>
<accession>A0ABW5SY81</accession>
<dbReference type="InterPro" id="IPR006805">
    <property type="entry name" value="Anth_synth_I_N"/>
</dbReference>
<evidence type="ECO:0000256" key="6">
    <source>
        <dbReference type="ARBA" id="ARBA00020653"/>
    </source>
</evidence>
<evidence type="ECO:0000256" key="11">
    <source>
        <dbReference type="ARBA" id="ARBA00023141"/>
    </source>
</evidence>
<dbReference type="InterPro" id="IPR019999">
    <property type="entry name" value="Anth_synth_I-like"/>
</dbReference>
<evidence type="ECO:0000256" key="2">
    <source>
        <dbReference type="ARBA" id="ARBA00004873"/>
    </source>
</evidence>
<evidence type="ECO:0000256" key="7">
    <source>
        <dbReference type="ARBA" id="ARBA00022605"/>
    </source>
</evidence>
<dbReference type="GO" id="GO:0004049">
    <property type="term" value="F:anthranilate synthase activity"/>
    <property type="evidence" value="ECO:0007669"/>
    <property type="project" value="UniProtKB-EC"/>
</dbReference>
<comment type="subunit">
    <text evidence="4 15">Heterotetramer consisting of two non-identical subunits: a beta subunit (TrpG) and a large alpha subunit (TrpE).</text>
</comment>
<dbReference type="InterPro" id="IPR005256">
    <property type="entry name" value="Anth_synth_I_PabB"/>
</dbReference>
<dbReference type="Pfam" id="PF04715">
    <property type="entry name" value="Anth_synt_I_N"/>
    <property type="match status" value="1"/>
</dbReference>
<keyword evidence="11 15" id="KW-0057">Aromatic amino acid biosynthesis</keyword>
<dbReference type="PRINTS" id="PR00095">
    <property type="entry name" value="ANTSNTHASEI"/>
</dbReference>
<evidence type="ECO:0000259" key="16">
    <source>
        <dbReference type="Pfam" id="PF00425"/>
    </source>
</evidence>
<evidence type="ECO:0000256" key="10">
    <source>
        <dbReference type="ARBA" id="ARBA00022842"/>
    </source>
</evidence>
<evidence type="ECO:0000256" key="14">
    <source>
        <dbReference type="ARBA" id="ARBA00047683"/>
    </source>
</evidence>
<keyword evidence="8 15" id="KW-0479">Metal-binding</keyword>
<comment type="similarity">
    <text evidence="3 15">Belongs to the anthranilate synthase component I family.</text>
</comment>
<keyword evidence="9 15" id="KW-0822">Tryptophan biosynthesis</keyword>
<evidence type="ECO:0000256" key="4">
    <source>
        <dbReference type="ARBA" id="ARBA00011575"/>
    </source>
</evidence>
<evidence type="ECO:0000256" key="8">
    <source>
        <dbReference type="ARBA" id="ARBA00022723"/>
    </source>
</evidence>
<evidence type="ECO:0000256" key="9">
    <source>
        <dbReference type="ARBA" id="ARBA00022822"/>
    </source>
</evidence>
<comment type="pathway">
    <text evidence="2 15">Amino-acid biosynthesis; L-tryptophan biosynthesis; L-tryptophan from chorismate: step 1/5.</text>
</comment>
<feature type="domain" description="Chorismate-utilising enzyme C-terminal" evidence="16">
    <location>
        <begin position="227"/>
        <end position="480"/>
    </location>
</feature>
<comment type="function">
    <text evidence="13 15">Part of a heterotetrameric complex that catalyzes the two-step biosynthesis of anthranilate, an intermediate in the biosynthesis of L-tryptophan. In the first step, the glutamine-binding beta subunit (TrpG) of anthranilate synthase (AS) provides the glutamine amidotransferase activity which generates ammonia as a substrate that, along with chorismate, is used in the second step, catalyzed by the large alpha subunit of AS (TrpE) to produce anthranilate. In the absence of TrpG, TrpE can synthesize anthranilate directly from chorismate and high concentrations of ammonia.</text>
</comment>
<keyword evidence="10 15" id="KW-0460">Magnesium</keyword>
<feature type="domain" description="Anthranilate synthase component I N-terminal" evidence="17">
    <location>
        <begin position="28"/>
        <end position="166"/>
    </location>
</feature>
<proteinExistence type="inferred from homology"/>
<dbReference type="RefSeq" id="WP_380711721.1">
    <property type="nucleotide sequence ID" value="NZ_JBHUML010000002.1"/>
</dbReference>
<dbReference type="NCBIfam" id="TIGR00564">
    <property type="entry name" value="trpE_most"/>
    <property type="match status" value="1"/>
</dbReference>
<comment type="catalytic activity">
    <reaction evidence="14 15">
        <text>chorismate + L-glutamine = anthranilate + pyruvate + L-glutamate + H(+)</text>
        <dbReference type="Rhea" id="RHEA:21732"/>
        <dbReference type="ChEBI" id="CHEBI:15361"/>
        <dbReference type="ChEBI" id="CHEBI:15378"/>
        <dbReference type="ChEBI" id="CHEBI:16567"/>
        <dbReference type="ChEBI" id="CHEBI:29748"/>
        <dbReference type="ChEBI" id="CHEBI:29985"/>
        <dbReference type="ChEBI" id="CHEBI:58359"/>
        <dbReference type="EC" id="4.1.3.27"/>
    </reaction>
</comment>
<reference evidence="19" key="1">
    <citation type="journal article" date="2019" name="Int. J. Syst. Evol. Microbiol.">
        <title>The Global Catalogue of Microorganisms (GCM) 10K type strain sequencing project: providing services to taxonomists for standard genome sequencing and annotation.</title>
        <authorList>
            <consortium name="The Broad Institute Genomics Platform"/>
            <consortium name="The Broad Institute Genome Sequencing Center for Infectious Disease"/>
            <person name="Wu L."/>
            <person name="Ma J."/>
        </authorList>
    </citation>
    <scope>NUCLEOTIDE SEQUENCE [LARGE SCALE GENOMIC DNA]</scope>
    <source>
        <strain evidence="19">KCTC 33792</strain>
    </source>
</reference>
<evidence type="ECO:0000313" key="18">
    <source>
        <dbReference type="EMBL" id="MFD2704445.1"/>
    </source>
</evidence>
<comment type="cofactor">
    <cofactor evidence="1 15">
        <name>Mg(2+)</name>
        <dbReference type="ChEBI" id="CHEBI:18420"/>
    </cofactor>
</comment>
<dbReference type="PANTHER" id="PTHR11236">
    <property type="entry name" value="AMINOBENZOATE/ANTHRANILATE SYNTHASE"/>
    <property type="match status" value="1"/>
</dbReference>
<keyword evidence="19" id="KW-1185">Reference proteome</keyword>
<sequence length="504" mass="56643">MSETSFSTFCKQAQNYSMIPYVRTFFTDTLTPIEVFQKFQEEAVFLLESKDEASPWSRYSFIGLHPQFTITDHGGSYAFADEKGALLKENTSLSVLFDEAIQYLAPAPPEVDIPFLGGAVGVIPYDSIEDFEPDLQREEDDPREDHVTLQFCETIIAMDHENRELTFIHYNKDTDVSLSERYDHAAAGVKQLLDVLTTGGRTTGSLQDPLGKKAEADFSKVYSYYPKEKFEQDVERIKEYINAGDIFQAVLSQRFERTVSVEAFDIYRALRMINPSPYLFYLKLGEKEVVGSSPERLVQVQDRRIEIHPIAGTRKRGRSVEEDEELTRELLQDEKERAEHYMLVDLARNDAGRVAEYGSVQTPVLLDIGKFSHVMHIISKVTGELKKEITPIEALQASFPAGTVSGAPKFRAMEILKSLEPHRRGIYSGAVCYLGYDGNIDSCISIRTMVVENGKAKIQAGAGIVADSVPEKEYEETQNKAAALLRAVEAAEAVFSEKGDNHHV</sequence>
<name>A0ABW5SY81_9BACI</name>
<evidence type="ECO:0000313" key="19">
    <source>
        <dbReference type="Proteomes" id="UP001597520"/>
    </source>
</evidence>
<evidence type="ECO:0000256" key="1">
    <source>
        <dbReference type="ARBA" id="ARBA00001946"/>
    </source>
</evidence>
<gene>
    <name evidence="15 18" type="primary">trpE</name>
    <name evidence="18" type="ORF">ACFSUB_03130</name>
</gene>
<comment type="caution">
    <text evidence="18">The sequence shown here is derived from an EMBL/GenBank/DDBJ whole genome shotgun (WGS) entry which is preliminary data.</text>
</comment>
<protein>
    <recommendedName>
        <fullName evidence="6 15">Anthranilate synthase component 1</fullName>
        <ecNumber evidence="5 15">4.1.3.27</ecNumber>
    </recommendedName>
</protein>
<dbReference type="Gene3D" id="3.60.120.10">
    <property type="entry name" value="Anthranilate synthase"/>
    <property type="match status" value="1"/>
</dbReference>
<evidence type="ECO:0000256" key="13">
    <source>
        <dbReference type="ARBA" id="ARBA00025634"/>
    </source>
</evidence>